<proteinExistence type="predicted"/>
<evidence type="ECO:0000313" key="2">
    <source>
        <dbReference type="EMBL" id="KAG5302817.1"/>
    </source>
</evidence>
<sequence>MYIVYIEKHRKRKRKKKGDLLTTQERPPSNENDPYIQPFFFSFEPTLAPLMNAGQTPSI</sequence>
<reference evidence="2 3" key="1">
    <citation type="submission" date="2021-01" db="EMBL/GenBank/DDBJ databases">
        <title>Chromosome-level genome assembly of a human fungal pathogen reveals clustering of transcriptionally co-regulated genes.</title>
        <authorList>
            <person name="Voorhies M."/>
            <person name="Cohen S."/>
            <person name="Shea T.P."/>
            <person name="Petrus S."/>
            <person name="Munoz J.F."/>
            <person name="Poplawski S."/>
            <person name="Goldman W.E."/>
            <person name="Michael T."/>
            <person name="Cuomo C.A."/>
            <person name="Sil A."/>
            <person name="Beyhan S."/>
        </authorList>
    </citation>
    <scope>NUCLEOTIDE SEQUENCE [LARGE SCALE GENOMIC DNA]</scope>
    <source>
        <strain evidence="2 3">G184AR</strain>
    </source>
</reference>
<dbReference type="VEuPathDB" id="FungiDB:I7I52_00575"/>
<protein>
    <submittedName>
        <fullName evidence="2">Uncharacterized protein</fullName>
    </submittedName>
</protein>
<organism evidence="2 3">
    <name type="scientific">Ajellomyces capsulatus</name>
    <name type="common">Darling's disease fungus</name>
    <name type="synonym">Histoplasma capsulatum</name>
    <dbReference type="NCBI Taxonomy" id="5037"/>
    <lineage>
        <taxon>Eukaryota</taxon>
        <taxon>Fungi</taxon>
        <taxon>Dikarya</taxon>
        <taxon>Ascomycota</taxon>
        <taxon>Pezizomycotina</taxon>
        <taxon>Eurotiomycetes</taxon>
        <taxon>Eurotiomycetidae</taxon>
        <taxon>Onygenales</taxon>
        <taxon>Ajellomycetaceae</taxon>
        <taxon>Histoplasma</taxon>
    </lineage>
</organism>
<feature type="compositionally biased region" description="Polar residues" evidence="1">
    <location>
        <begin position="21"/>
        <end position="32"/>
    </location>
</feature>
<evidence type="ECO:0000313" key="3">
    <source>
        <dbReference type="Proteomes" id="UP000670092"/>
    </source>
</evidence>
<gene>
    <name evidence="2" type="ORF">I7I52_00575</name>
</gene>
<accession>A0A8H7Z6Q3</accession>
<dbReference type="Proteomes" id="UP000670092">
    <property type="component" value="Unassembled WGS sequence"/>
</dbReference>
<dbReference type="AlphaFoldDB" id="A0A8H7Z6Q3"/>
<evidence type="ECO:0000256" key="1">
    <source>
        <dbReference type="SAM" id="MobiDB-lite"/>
    </source>
</evidence>
<name>A0A8H7Z6Q3_AJECA</name>
<comment type="caution">
    <text evidence="2">The sequence shown here is derived from an EMBL/GenBank/DDBJ whole genome shotgun (WGS) entry which is preliminary data.</text>
</comment>
<dbReference type="EMBL" id="JAEVHI010000001">
    <property type="protein sequence ID" value="KAG5302817.1"/>
    <property type="molecule type" value="Genomic_DNA"/>
</dbReference>
<feature type="region of interest" description="Disordered" evidence="1">
    <location>
        <begin position="8"/>
        <end position="35"/>
    </location>
</feature>
<feature type="compositionally biased region" description="Basic residues" evidence="1">
    <location>
        <begin position="8"/>
        <end position="17"/>
    </location>
</feature>